<evidence type="ECO:0000256" key="1">
    <source>
        <dbReference type="ARBA" id="ARBA00022679"/>
    </source>
</evidence>
<protein>
    <submittedName>
        <fullName evidence="4">NTP transferase domain-containing protein</fullName>
    </submittedName>
</protein>
<dbReference type="RefSeq" id="WP_273745142.1">
    <property type="nucleotide sequence ID" value="NZ_CP117692.1"/>
</dbReference>
<dbReference type="EMBL" id="CP117692">
    <property type="protein sequence ID" value="WDC82292.1"/>
    <property type="molecule type" value="Genomic_DNA"/>
</dbReference>
<evidence type="ECO:0000313" key="4">
    <source>
        <dbReference type="EMBL" id="WDC82292.1"/>
    </source>
</evidence>
<dbReference type="PANTHER" id="PTHR43584">
    <property type="entry name" value="NUCLEOTIDYL TRANSFERASE"/>
    <property type="match status" value="1"/>
</dbReference>
<feature type="domain" description="MobA-like NTP transferase" evidence="3">
    <location>
        <begin position="8"/>
        <end position="119"/>
    </location>
</feature>
<evidence type="ECO:0000256" key="2">
    <source>
        <dbReference type="ARBA" id="ARBA00022695"/>
    </source>
</evidence>
<dbReference type="GO" id="GO:0016779">
    <property type="term" value="F:nucleotidyltransferase activity"/>
    <property type="evidence" value="ECO:0007669"/>
    <property type="project" value="UniProtKB-KW"/>
</dbReference>
<name>A0AAQ2XIR2_9LACO</name>
<dbReference type="InterPro" id="IPR025877">
    <property type="entry name" value="MobA-like_NTP_Trfase"/>
</dbReference>
<reference evidence="4" key="1">
    <citation type="submission" date="2023-02" db="EMBL/GenBank/DDBJ databases">
        <title>Complete genome sequence of Lactobacillus ruminis CACC888 isolated from Pig feces.</title>
        <authorList>
            <person name="Park S."/>
            <person name="Park M.A."/>
            <person name="Kim D.-H."/>
            <person name="Kim Y."/>
        </authorList>
    </citation>
    <scope>NUCLEOTIDE SEQUENCE</scope>
    <source>
        <strain evidence="4">CACC888</strain>
    </source>
</reference>
<keyword evidence="1 4" id="KW-0808">Transferase</keyword>
<dbReference type="Gene3D" id="3.90.550.10">
    <property type="entry name" value="Spore Coat Polysaccharide Biosynthesis Protein SpsA, Chain A"/>
    <property type="match status" value="1"/>
</dbReference>
<proteinExistence type="predicted"/>
<organism evidence="4 5">
    <name type="scientific">Ligilactobacillus ruminis</name>
    <dbReference type="NCBI Taxonomy" id="1623"/>
    <lineage>
        <taxon>Bacteria</taxon>
        <taxon>Bacillati</taxon>
        <taxon>Bacillota</taxon>
        <taxon>Bacilli</taxon>
        <taxon>Lactobacillales</taxon>
        <taxon>Lactobacillaceae</taxon>
        <taxon>Ligilactobacillus</taxon>
    </lineage>
</organism>
<sequence length="207" mass="23250">MSNSDTTVVICCAGMGTRLGIGTTKALLHIGGKPLIIHQLENLDSYNDVRIVVGYQSDKVIETVNTYRKDVMFCFNNKYQTTSPSMSRVKGAINSKKYILAIDGDVLINPDDFQQMLEINGEYLAVSKKHSEEPDLVTVNNGTAQYFSESGNFEWPGIVKIESENLIKNNGEVENMFPVPAFLIRTRDIDTQDDYDNAIKWFQNGYC</sequence>
<dbReference type="InterPro" id="IPR050065">
    <property type="entry name" value="GlmU-like"/>
</dbReference>
<dbReference type="InterPro" id="IPR029044">
    <property type="entry name" value="Nucleotide-diphossugar_trans"/>
</dbReference>
<evidence type="ECO:0000313" key="5">
    <source>
        <dbReference type="Proteomes" id="UP001222683"/>
    </source>
</evidence>
<dbReference type="Proteomes" id="UP001222683">
    <property type="component" value="Chromosome"/>
</dbReference>
<dbReference type="SUPFAM" id="SSF53448">
    <property type="entry name" value="Nucleotide-diphospho-sugar transferases"/>
    <property type="match status" value="1"/>
</dbReference>
<gene>
    <name evidence="4" type="ORF">PSR59_01235</name>
</gene>
<keyword evidence="2" id="KW-0548">Nucleotidyltransferase</keyword>
<dbReference type="Pfam" id="PF12804">
    <property type="entry name" value="NTP_transf_3"/>
    <property type="match status" value="1"/>
</dbReference>
<evidence type="ECO:0000259" key="3">
    <source>
        <dbReference type="Pfam" id="PF12804"/>
    </source>
</evidence>
<accession>A0AAQ2XIR2</accession>
<dbReference type="PANTHER" id="PTHR43584:SF8">
    <property type="entry name" value="N-ACETYLMURAMATE ALPHA-1-PHOSPHATE URIDYLYLTRANSFERASE"/>
    <property type="match status" value="1"/>
</dbReference>
<dbReference type="AlphaFoldDB" id="A0AAQ2XIR2"/>